<dbReference type="SUPFAM" id="SSF56796">
    <property type="entry name" value="Dehydroquinate synthase-like"/>
    <property type="match status" value="1"/>
</dbReference>
<evidence type="ECO:0000259" key="2">
    <source>
        <dbReference type="Pfam" id="PF00465"/>
    </source>
</evidence>
<dbReference type="EMBL" id="AP028055">
    <property type="protein sequence ID" value="BEG98022.1"/>
    <property type="molecule type" value="Genomic_DNA"/>
</dbReference>
<reference evidence="4 5" key="1">
    <citation type="submission" date="2023-04" db="EMBL/GenBank/DDBJ databases">
        <title>Draft genome sequence of acteroides sedimenti strain YN3PY1.</title>
        <authorList>
            <person name="Yoshida N."/>
        </authorList>
    </citation>
    <scope>NUCLEOTIDE SEQUENCE [LARGE SCALE GENOMIC DNA]</scope>
    <source>
        <strain evidence="4 5">YN3PY1</strain>
    </source>
</reference>
<dbReference type="PANTHER" id="PTHR11496">
    <property type="entry name" value="ALCOHOL DEHYDROGENASE"/>
    <property type="match status" value="1"/>
</dbReference>
<evidence type="ECO:0000259" key="3">
    <source>
        <dbReference type="Pfam" id="PF25137"/>
    </source>
</evidence>
<dbReference type="RefSeq" id="WP_353332605.1">
    <property type="nucleotide sequence ID" value="NZ_AP028055.1"/>
</dbReference>
<dbReference type="PROSITE" id="PS00913">
    <property type="entry name" value="ADH_IRON_1"/>
    <property type="match status" value="1"/>
</dbReference>
<dbReference type="Gene3D" id="1.20.1090.10">
    <property type="entry name" value="Dehydroquinate synthase-like - alpha domain"/>
    <property type="match status" value="1"/>
</dbReference>
<feature type="domain" description="Fe-containing alcohol dehydrogenase-like C-terminal" evidence="3">
    <location>
        <begin position="186"/>
        <end position="375"/>
    </location>
</feature>
<keyword evidence="1" id="KW-0560">Oxidoreductase</keyword>
<protein>
    <submittedName>
        <fullName evidence="4">NADPH-dependent butanol dehydrogenase</fullName>
    </submittedName>
</protein>
<dbReference type="CDD" id="cd08179">
    <property type="entry name" value="NADPH_BDH"/>
    <property type="match status" value="1"/>
</dbReference>
<dbReference type="PANTHER" id="PTHR11496:SF83">
    <property type="entry name" value="HYDROXYACID-OXOACID TRANSHYDROGENASE, MITOCHONDRIAL"/>
    <property type="match status" value="1"/>
</dbReference>
<evidence type="ECO:0000313" key="4">
    <source>
        <dbReference type="EMBL" id="BEG98022.1"/>
    </source>
</evidence>
<dbReference type="Pfam" id="PF00465">
    <property type="entry name" value="Fe-ADH"/>
    <property type="match status" value="1"/>
</dbReference>
<dbReference type="InterPro" id="IPR001670">
    <property type="entry name" value="ADH_Fe/GldA"/>
</dbReference>
<organism evidence="4 5">
    <name type="scientific">Bacteroides sedimenti</name>
    <dbReference type="NCBI Taxonomy" id="2136147"/>
    <lineage>
        <taxon>Bacteria</taxon>
        <taxon>Pseudomonadati</taxon>
        <taxon>Bacteroidota</taxon>
        <taxon>Bacteroidia</taxon>
        <taxon>Bacteroidales</taxon>
        <taxon>Bacteroidaceae</taxon>
        <taxon>Bacteroides</taxon>
    </lineage>
</organism>
<dbReference type="InterPro" id="IPR039697">
    <property type="entry name" value="Alcohol_dehydrogenase_Fe"/>
</dbReference>
<dbReference type="InterPro" id="IPR056798">
    <property type="entry name" value="ADH_Fe_C"/>
</dbReference>
<evidence type="ECO:0000256" key="1">
    <source>
        <dbReference type="ARBA" id="ARBA00023002"/>
    </source>
</evidence>
<accession>A0ABN6Z0B5</accession>
<dbReference type="InterPro" id="IPR034802">
    <property type="entry name" value="NADPH_BDH"/>
</dbReference>
<dbReference type="Pfam" id="PF25137">
    <property type="entry name" value="ADH_Fe_C"/>
    <property type="match status" value="1"/>
</dbReference>
<sequence>MSKLYVAGQVFHGAGSLEELSNLKGKKAVIVTGRNSVKNNGVLDKVEAYLHRAGMETRVFSDVEADPSIDTVRQGAKVFTEFGPDWIIGLGGCSSIDAAKAMWVLYEYPEITFDEMIKVFGVPELRKKARFVAIPSTSGTGTEMTGLAVITDRERGVKYPVVSYELTPDVAIVDGELCKTMPAHVTANTGLDALTHCIEAYVSNIEDNYAEVLAKGGMDLIFKNLNTAMESPEDTAARQNMHDASCMGGFAFNNSWLGIAHSLAHQLGGMYGIPHGCANAIVLPNVIRFNSKATGRYEELAQVLGKTSTEEFAQAVEQLRSSVNVIGSIKEFGISEEEWNKNLNYLATNALADACTGFNPRKPTAEELAQIYQACYEGSKVEF</sequence>
<dbReference type="InterPro" id="IPR018211">
    <property type="entry name" value="ADH_Fe_CS"/>
</dbReference>
<evidence type="ECO:0000313" key="5">
    <source>
        <dbReference type="Proteomes" id="UP001496674"/>
    </source>
</evidence>
<gene>
    <name evidence="4" type="ORF">BSYN_02870</name>
</gene>
<proteinExistence type="predicted"/>
<keyword evidence="5" id="KW-1185">Reference proteome</keyword>
<name>A0ABN6Z0B5_9BACE</name>
<dbReference type="PROSITE" id="PS00060">
    <property type="entry name" value="ADH_IRON_2"/>
    <property type="match status" value="1"/>
</dbReference>
<dbReference type="Proteomes" id="UP001496674">
    <property type="component" value="Chromosome"/>
</dbReference>
<feature type="domain" description="Alcohol dehydrogenase iron-type/glycerol dehydrogenase GldA" evidence="2">
    <location>
        <begin position="9"/>
        <end position="174"/>
    </location>
</feature>
<dbReference type="Gene3D" id="3.40.50.1970">
    <property type="match status" value="1"/>
</dbReference>